<gene>
    <name evidence="1" type="ORF">V4F39_19730</name>
</gene>
<accession>A0AAW9QG06</accession>
<name>A0AAW9QG06_9BURK</name>
<evidence type="ECO:0000313" key="2">
    <source>
        <dbReference type="Proteomes" id="UP001336250"/>
    </source>
</evidence>
<dbReference type="AlphaFoldDB" id="A0AAW9QG06"/>
<proteinExistence type="predicted"/>
<evidence type="ECO:0000313" key="1">
    <source>
        <dbReference type="EMBL" id="MEF7616155.1"/>
    </source>
</evidence>
<keyword evidence="2" id="KW-1185">Reference proteome</keyword>
<sequence length="169" mass="19037">MRDPEVHCAVATRPLPPPAHVSSPAACTRVPELDRAQRVASDCVSPEDIDWLSKGFSAFLASGGRLPLERCLHLPTNESALRRARRDHWLRHAWSCLETESSPWRRSELLAAEVRRFESRKWARWSMLERPPEGCGALDRALFEAFRAHGRVPSTAMQLHNIAGVRKAA</sequence>
<dbReference type="Proteomes" id="UP001336250">
    <property type="component" value="Unassembled WGS sequence"/>
</dbReference>
<organism evidence="1 2">
    <name type="scientific">Aquincola agrisoli</name>
    <dbReference type="NCBI Taxonomy" id="3119538"/>
    <lineage>
        <taxon>Bacteria</taxon>
        <taxon>Pseudomonadati</taxon>
        <taxon>Pseudomonadota</taxon>
        <taxon>Betaproteobacteria</taxon>
        <taxon>Burkholderiales</taxon>
        <taxon>Sphaerotilaceae</taxon>
        <taxon>Aquincola</taxon>
    </lineage>
</organism>
<dbReference type="EMBL" id="JAZIBG010000037">
    <property type="protein sequence ID" value="MEF7616155.1"/>
    <property type="molecule type" value="Genomic_DNA"/>
</dbReference>
<comment type="caution">
    <text evidence="1">The sequence shown here is derived from an EMBL/GenBank/DDBJ whole genome shotgun (WGS) entry which is preliminary data.</text>
</comment>
<reference evidence="1 2" key="1">
    <citation type="submission" date="2024-02" db="EMBL/GenBank/DDBJ databases">
        <title>Genome sequence of Aquincola sp. MAHUQ-54.</title>
        <authorList>
            <person name="Huq M.A."/>
        </authorList>
    </citation>
    <scope>NUCLEOTIDE SEQUENCE [LARGE SCALE GENOMIC DNA]</scope>
    <source>
        <strain evidence="1 2">MAHUQ-54</strain>
    </source>
</reference>
<protein>
    <submittedName>
        <fullName evidence="1">Uncharacterized protein</fullName>
    </submittedName>
</protein>
<dbReference type="RefSeq" id="WP_332291589.1">
    <property type="nucleotide sequence ID" value="NZ_JAZIBG010000037.1"/>
</dbReference>